<dbReference type="InterPro" id="IPR044925">
    <property type="entry name" value="His-Me_finger_sf"/>
</dbReference>
<dbReference type="SUPFAM" id="SSF54060">
    <property type="entry name" value="His-Me finger endonucleases"/>
    <property type="match status" value="1"/>
</dbReference>
<feature type="compositionally biased region" description="Pro residues" evidence="3">
    <location>
        <begin position="294"/>
        <end position="316"/>
    </location>
</feature>
<name>A0A0G4HW20_9ALVE</name>
<dbReference type="VEuPathDB" id="CryptoDB:Cvel_8935"/>
<feature type="signal peptide" evidence="5">
    <location>
        <begin position="1"/>
        <end position="19"/>
    </location>
</feature>
<protein>
    <submittedName>
        <fullName evidence="6">Uncharacterized protein</fullName>
    </submittedName>
</protein>
<keyword evidence="4" id="KW-0812">Transmembrane</keyword>
<dbReference type="AlphaFoldDB" id="A0A0G4HW20"/>
<proteinExistence type="predicted"/>
<evidence type="ECO:0000256" key="5">
    <source>
        <dbReference type="SAM" id="SignalP"/>
    </source>
</evidence>
<feature type="region of interest" description="Disordered" evidence="3">
    <location>
        <begin position="604"/>
        <end position="632"/>
    </location>
</feature>
<feature type="region of interest" description="Disordered" evidence="3">
    <location>
        <begin position="282"/>
        <end position="338"/>
    </location>
</feature>
<dbReference type="GO" id="GO:0016787">
    <property type="term" value="F:hydrolase activity"/>
    <property type="evidence" value="ECO:0007669"/>
    <property type="project" value="UniProtKB-KW"/>
</dbReference>
<feature type="compositionally biased region" description="Acidic residues" evidence="3">
    <location>
        <begin position="611"/>
        <end position="628"/>
    </location>
</feature>
<evidence type="ECO:0000256" key="2">
    <source>
        <dbReference type="ARBA" id="ARBA00022801"/>
    </source>
</evidence>
<sequence length="771" mass="83928">MRLLLALFSVLSLLSSGNALPDPSTCDADAYWSTVTAEVGKELADQLHNLVDGHTVIPYTSKRTDVWDALDVLDEDPLNTDNVKLIYAQRSEAKVNKGVGGWNREHVWPKSRGVGYKGPDTSDLFALRAADWNVNAVRNNRYYDNCGVGRLVCEMPAHPEAPSDSGVGQGSGRGFFQPPMSVRGDLARSLFYMAVRYNGAEKKTTTLRLTDDEELLGSDKPAESGGIGYMGKLSVLLEWHKADPVTEAERERNSKLCNQFQKNRNPFIDHPEWVEKIPWASLGTDHDEGEPEAEPSPSPSPSPTPPDESEPAPSPVSEPVEDEPEPEPSPEDPLGPGDLAVIEFEASSKSFFRLLALRPLKKGTTFSVTDAGWIDSSGEFYSKETGVLEFTALRDLKAGTLITYPKKQTPRSWYAWTKKGNFRLSKKKDSLLVFTGTRDAVDKFVYGFMIGQREWECDSSSAPASSSNSDLPKDLCNQRHHFSQERCHAGRVVNIPATRKMDRTAALERIADVDNWTFERCDLPSREARVSRKSVGDSAESGDTAPKGCLVRLQETAPEAAQDCARYEEGSEDRASCEIRTQLKLQGGCAALLDSSLEGGACCGSGGDPLTAEEEEEEEEGEEGEGDSTESGSVLFLQRSPGALQTSSSDWRRSLSLPASLRSPSSPFLRNLEGEEEGEDPLKTVGALCGLCKAEVDDQVKSEVTADAGSGNGGGTEGEKPKRSKFWRRFFFILLAAVALVVAVATLAGCSFNCQRRRSSATVPINGGGGM</sequence>
<accession>A0A0G4HW20</accession>
<gene>
    <name evidence="6" type="ORF">Cvel_8935</name>
</gene>
<evidence type="ECO:0000256" key="1">
    <source>
        <dbReference type="ARBA" id="ARBA00022722"/>
    </source>
</evidence>
<organism evidence="6">
    <name type="scientific">Chromera velia CCMP2878</name>
    <dbReference type="NCBI Taxonomy" id="1169474"/>
    <lineage>
        <taxon>Eukaryota</taxon>
        <taxon>Sar</taxon>
        <taxon>Alveolata</taxon>
        <taxon>Colpodellida</taxon>
        <taxon>Chromeraceae</taxon>
        <taxon>Chromera</taxon>
    </lineage>
</organism>
<keyword evidence="4" id="KW-1133">Transmembrane helix</keyword>
<dbReference type="InterPro" id="IPR007346">
    <property type="entry name" value="Endonuclease-I"/>
</dbReference>
<dbReference type="GO" id="GO:0004518">
    <property type="term" value="F:nuclease activity"/>
    <property type="evidence" value="ECO:0007669"/>
    <property type="project" value="UniProtKB-KW"/>
</dbReference>
<evidence type="ECO:0000256" key="3">
    <source>
        <dbReference type="SAM" id="MobiDB-lite"/>
    </source>
</evidence>
<evidence type="ECO:0000313" key="6">
    <source>
        <dbReference type="EMBL" id="CEM48610.1"/>
    </source>
</evidence>
<dbReference type="Pfam" id="PF04231">
    <property type="entry name" value="Endonuclease_1"/>
    <property type="match status" value="1"/>
</dbReference>
<reference evidence="6" key="1">
    <citation type="submission" date="2014-11" db="EMBL/GenBank/DDBJ databases">
        <authorList>
            <person name="Otto D Thomas"/>
            <person name="Naeem Raeece"/>
        </authorList>
    </citation>
    <scope>NUCLEOTIDE SEQUENCE</scope>
</reference>
<feature type="transmembrane region" description="Helical" evidence="4">
    <location>
        <begin position="730"/>
        <end position="750"/>
    </location>
</feature>
<keyword evidence="1" id="KW-0540">Nuclease</keyword>
<keyword evidence="5" id="KW-0732">Signal</keyword>
<dbReference type="PANTHER" id="PTHR33607:SF2">
    <property type="entry name" value="ENDONUCLEASE-1"/>
    <property type="match status" value="1"/>
</dbReference>
<keyword evidence="2" id="KW-0378">Hydrolase</keyword>
<feature type="compositionally biased region" description="Acidic residues" evidence="3">
    <location>
        <begin position="319"/>
        <end position="330"/>
    </location>
</feature>
<keyword evidence="4" id="KW-0472">Membrane</keyword>
<dbReference type="PANTHER" id="PTHR33607">
    <property type="entry name" value="ENDONUCLEASE-1"/>
    <property type="match status" value="1"/>
</dbReference>
<feature type="chain" id="PRO_5005192440" evidence="5">
    <location>
        <begin position="20"/>
        <end position="771"/>
    </location>
</feature>
<evidence type="ECO:0000256" key="4">
    <source>
        <dbReference type="SAM" id="Phobius"/>
    </source>
</evidence>
<dbReference type="EMBL" id="CDMZ01004089">
    <property type="protein sequence ID" value="CEM48610.1"/>
    <property type="molecule type" value="Genomic_DNA"/>
</dbReference>